<feature type="transmembrane region" description="Helical" evidence="1">
    <location>
        <begin position="133"/>
        <end position="154"/>
    </location>
</feature>
<keyword evidence="1" id="KW-1133">Transmembrane helix</keyword>
<dbReference type="AlphaFoldDB" id="A3TW47"/>
<dbReference type="eggNOG" id="COG2141">
    <property type="taxonomic scope" value="Bacteria"/>
</dbReference>
<evidence type="ECO:0000313" key="4">
    <source>
        <dbReference type="Proteomes" id="UP000004318"/>
    </source>
</evidence>
<feature type="chain" id="PRO_5002660138" evidence="2">
    <location>
        <begin position="21"/>
        <end position="205"/>
    </location>
</feature>
<feature type="signal peptide" evidence="2">
    <location>
        <begin position="1"/>
        <end position="20"/>
    </location>
</feature>
<keyword evidence="4" id="KW-1185">Reference proteome</keyword>
<feature type="transmembrane region" description="Helical" evidence="1">
    <location>
        <begin position="73"/>
        <end position="95"/>
    </location>
</feature>
<evidence type="ECO:0000256" key="2">
    <source>
        <dbReference type="SAM" id="SignalP"/>
    </source>
</evidence>
<dbReference type="Proteomes" id="UP000004318">
    <property type="component" value="Unassembled WGS sequence"/>
</dbReference>
<keyword evidence="1" id="KW-0812">Transmembrane</keyword>
<gene>
    <name evidence="3" type="ORF">OB2597_11386</name>
</gene>
<sequence>MSLSPTVRLLAALIAAMALAALALQFLSVQRNNADDTLWETLWRLGRFFTILTNGLVAGTFAVLAIRGRVASPVWLGGVTLWIGITGAVYHLLLAETDGEKTGIGCWANFGIHTSVPIVVLLWWLAFAPRDRLNVTAALVWMSWPLIYVCYALLRGQFDGAYPYFFTNPDRIGWTGVLTWSAALAGAFFVAGLLQIALARVVRNR</sequence>
<proteinExistence type="predicted"/>
<feature type="transmembrane region" description="Helical" evidence="1">
    <location>
        <begin position="47"/>
        <end position="66"/>
    </location>
</feature>
<dbReference type="STRING" id="252305.OB2597_11386"/>
<feature type="transmembrane region" description="Helical" evidence="1">
    <location>
        <begin position="174"/>
        <end position="199"/>
    </location>
</feature>
<dbReference type="HOGENOM" id="CLU_077680_0_0_5"/>
<evidence type="ECO:0000313" key="3">
    <source>
        <dbReference type="EMBL" id="EAQ03843.1"/>
    </source>
</evidence>
<keyword evidence="1" id="KW-0472">Membrane</keyword>
<reference evidence="3 4" key="1">
    <citation type="journal article" date="2010" name="J. Bacteriol.">
        <title>Genome sequences of Oceanicola granulosus HTCC2516(T) and Oceanicola batsensis HTCC2597(TDelta).</title>
        <authorList>
            <person name="Thrash J.C."/>
            <person name="Cho J.C."/>
            <person name="Vergin K.L."/>
            <person name="Giovannoni S.J."/>
        </authorList>
    </citation>
    <scope>NUCLEOTIDE SEQUENCE [LARGE SCALE GENOMIC DNA]</scope>
    <source>
        <strain evidence="4">ATCC BAA-863 / DSM 15984 / KCTC 12145 / HTCC2597</strain>
    </source>
</reference>
<dbReference type="InterPro" id="IPR049713">
    <property type="entry name" value="Pr6Pr-like"/>
</dbReference>
<feature type="transmembrane region" description="Helical" evidence="1">
    <location>
        <begin position="107"/>
        <end position="126"/>
    </location>
</feature>
<evidence type="ECO:0000256" key="1">
    <source>
        <dbReference type="SAM" id="Phobius"/>
    </source>
</evidence>
<comment type="caution">
    <text evidence="3">The sequence shown here is derived from an EMBL/GenBank/DDBJ whole genome shotgun (WGS) entry which is preliminary data.</text>
</comment>
<name>A3TW47_PSEBH</name>
<protein>
    <submittedName>
        <fullName evidence="3">Integral membrane protein</fullName>
    </submittedName>
</protein>
<keyword evidence="2" id="KW-0732">Signal</keyword>
<organism evidence="3 4">
    <name type="scientific">Pseudooceanicola batsensis (strain ATCC BAA-863 / DSM 15984 / KCTC 12145 / HTCC2597)</name>
    <name type="common">Oceanicola batsensis</name>
    <dbReference type="NCBI Taxonomy" id="252305"/>
    <lineage>
        <taxon>Bacteria</taxon>
        <taxon>Pseudomonadati</taxon>
        <taxon>Pseudomonadota</taxon>
        <taxon>Alphaproteobacteria</taxon>
        <taxon>Rhodobacterales</taxon>
        <taxon>Paracoccaceae</taxon>
        <taxon>Pseudooceanicola</taxon>
    </lineage>
</organism>
<dbReference type="NCBIfam" id="NF038065">
    <property type="entry name" value="Pr6Pr"/>
    <property type="match status" value="1"/>
</dbReference>
<accession>A3TW47</accession>
<dbReference type="EMBL" id="AAMO01000003">
    <property type="protein sequence ID" value="EAQ03843.1"/>
    <property type="molecule type" value="Genomic_DNA"/>
</dbReference>